<dbReference type="RefSeq" id="WP_045779844.1">
    <property type="nucleotide sequence ID" value="NZ_LAJX01000158.1"/>
</dbReference>
<dbReference type="PANTHER" id="PTHR35007:SF1">
    <property type="entry name" value="PILUS ASSEMBLY PROTEIN"/>
    <property type="match status" value="1"/>
</dbReference>
<dbReference type="OrthoDB" id="5611741at2"/>
<evidence type="ECO:0000259" key="7">
    <source>
        <dbReference type="Pfam" id="PF00482"/>
    </source>
</evidence>
<evidence type="ECO:0000256" key="5">
    <source>
        <dbReference type="ARBA" id="ARBA00023136"/>
    </source>
</evidence>
<evidence type="ECO:0000256" key="6">
    <source>
        <dbReference type="SAM" id="Phobius"/>
    </source>
</evidence>
<reference evidence="8 9" key="2">
    <citation type="journal article" date="2016" name="Microb. Ecol.">
        <title>Genome Characteristics of a Novel Type I Methanotroph (Sn10-6) Isolated from a Flooded Indian Rice Field.</title>
        <authorList>
            <person name="Rahalkar M.C."/>
            <person name="Pandit P.S."/>
            <person name="Dhakephalkar P.K."/>
            <person name="Pore S."/>
            <person name="Arora P."/>
            <person name="Kapse N."/>
        </authorList>
    </citation>
    <scope>NUCLEOTIDE SEQUENCE [LARGE SCALE GENOMIC DNA]</scope>
    <source>
        <strain evidence="8 9">Sn10-6</strain>
    </source>
</reference>
<evidence type="ECO:0000256" key="2">
    <source>
        <dbReference type="ARBA" id="ARBA00022475"/>
    </source>
</evidence>
<evidence type="ECO:0000313" key="8">
    <source>
        <dbReference type="EMBL" id="KJV05896.1"/>
    </source>
</evidence>
<keyword evidence="5 6" id="KW-0472">Membrane</keyword>
<feature type="transmembrane region" description="Helical" evidence="6">
    <location>
        <begin position="121"/>
        <end position="139"/>
    </location>
</feature>
<reference evidence="9" key="1">
    <citation type="submission" date="2015-03" db="EMBL/GenBank/DDBJ databases">
        <title>Draft genome sequence of a novel methanotroph (Sn10-6) isolated from flooded ricefield rhizosphere in India.</title>
        <authorList>
            <person name="Pandit P.S."/>
            <person name="Pore S.D."/>
            <person name="Arora P."/>
            <person name="Kapse N.G."/>
            <person name="Dhakephalkar P.K."/>
            <person name="Rahalkar M.C."/>
        </authorList>
    </citation>
    <scope>NUCLEOTIDE SEQUENCE [LARGE SCALE GENOMIC DNA]</scope>
    <source>
        <strain evidence="9">Sn10-6</strain>
    </source>
</reference>
<dbReference type="Proteomes" id="UP000033684">
    <property type="component" value="Unassembled WGS sequence"/>
</dbReference>
<dbReference type="AlphaFoldDB" id="A0A0F3IGK8"/>
<dbReference type="Pfam" id="PF00482">
    <property type="entry name" value="T2SSF"/>
    <property type="match status" value="1"/>
</dbReference>
<feature type="transmembrane region" description="Helical" evidence="6">
    <location>
        <begin position="262"/>
        <end position="282"/>
    </location>
</feature>
<feature type="transmembrane region" description="Helical" evidence="6">
    <location>
        <begin position="302"/>
        <end position="321"/>
    </location>
</feature>
<evidence type="ECO:0000313" key="9">
    <source>
        <dbReference type="Proteomes" id="UP000033684"/>
    </source>
</evidence>
<keyword evidence="3 6" id="KW-0812">Transmembrane</keyword>
<evidence type="ECO:0000256" key="3">
    <source>
        <dbReference type="ARBA" id="ARBA00022692"/>
    </source>
</evidence>
<dbReference type="PATRIC" id="fig|1632867.3.peg.1548"/>
<protein>
    <recommendedName>
        <fullName evidence="7">Type II secretion system protein GspF domain-containing protein</fullName>
    </recommendedName>
</protein>
<accession>A0A0F3IGK8</accession>
<comment type="caution">
    <text evidence="8">The sequence shown here is derived from an EMBL/GenBank/DDBJ whole genome shotgun (WGS) entry which is preliminary data.</text>
</comment>
<evidence type="ECO:0000256" key="4">
    <source>
        <dbReference type="ARBA" id="ARBA00022989"/>
    </source>
</evidence>
<proteinExistence type="predicted"/>
<feature type="domain" description="Type II secretion system protein GspF" evidence="7">
    <location>
        <begin position="158"/>
        <end position="281"/>
    </location>
</feature>
<feature type="transmembrane region" description="Helical" evidence="6">
    <location>
        <begin position="96"/>
        <end position="115"/>
    </location>
</feature>
<feature type="transmembrane region" description="Helical" evidence="6">
    <location>
        <begin position="6"/>
        <end position="28"/>
    </location>
</feature>
<organism evidence="8 9">
    <name type="scientific">Methylocucumis oryzae</name>
    <dbReference type="NCBI Taxonomy" id="1632867"/>
    <lineage>
        <taxon>Bacteria</taxon>
        <taxon>Pseudomonadati</taxon>
        <taxon>Pseudomonadota</taxon>
        <taxon>Gammaproteobacteria</taxon>
        <taxon>Methylococcales</taxon>
        <taxon>Methylococcaceae</taxon>
        <taxon>Methylocucumis</taxon>
    </lineage>
</organism>
<name>A0A0F3IGK8_9GAMM</name>
<comment type="subcellular location">
    <subcellularLocation>
        <location evidence="1">Cell membrane</location>
        <topology evidence="1">Multi-pass membrane protein</topology>
    </subcellularLocation>
</comment>
<keyword evidence="9" id="KW-1185">Reference proteome</keyword>
<dbReference type="InterPro" id="IPR018076">
    <property type="entry name" value="T2SS_GspF_dom"/>
</dbReference>
<dbReference type="EMBL" id="LAJX01000158">
    <property type="protein sequence ID" value="KJV05896.1"/>
    <property type="molecule type" value="Genomic_DNA"/>
</dbReference>
<keyword evidence="4 6" id="KW-1133">Transmembrane helix</keyword>
<sequence>MSATELYLFLFIIFCAILVVGYIVANAVQSKQQIDQRMQQRLTTIEDSFVPATTGLSLVRIKYLTTLSPWEQALEALPGMLELEKTIEQSGRFFPAYRLVLSSLGLASIATLTTLRYTDEFYLIGLAFLVTFYLPIYTLNTLRDKRLAQFEEQLPDALDMMVRAMRAGHRFNDTMSLVASELPEPISSEFGITFDELNYGVDMRVAFNNLLSRVPSVSLMAMVTSVLVQRESGGNLAEILQSISGVVRSRFKFQRKIKTLTAEGRASIFVLAAIPFGLFGLLEVTSPDYVNVLFTDPLGPKIIGSGLVLMGLGAIWVKKMLKIDV</sequence>
<dbReference type="GO" id="GO:0005886">
    <property type="term" value="C:plasma membrane"/>
    <property type="evidence" value="ECO:0007669"/>
    <property type="project" value="UniProtKB-SubCell"/>
</dbReference>
<gene>
    <name evidence="8" type="ORF">VZ94_14945</name>
</gene>
<keyword evidence="2" id="KW-1003">Cell membrane</keyword>
<dbReference type="PANTHER" id="PTHR35007">
    <property type="entry name" value="INTEGRAL MEMBRANE PROTEIN-RELATED"/>
    <property type="match status" value="1"/>
</dbReference>
<evidence type="ECO:0000256" key="1">
    <source>
        <dbReference type="ARBA" id="ARBA00004651"/>
    </source>
</evidence>